<reference evidence="1" key="1">
    <citation type="submission" date="2006-05" db="EMBL/GenBank/DDBJ databases">
        <title>Annotation of the draft genome assembly of Desulfuromonas acetoxidans DSM 684.</title>
        <authorList>
            <consortium name="US DOE Joint Genome Institute (JGI-ORNL)"/>
            <person name="Larimer F."/>
            <person name="Land M."/>
            <person name="Hauser L."/>
        </authorList>
    </citation>
    <scope>NUCLEOTIDE SEQUENCE [LARGE SCALE GENOMIC DNA]</scope>
    <source>
        <strain evidence="1">DSM 684</strain>
    </source>
</reference>
<evidence type="ECO:0000313" key="1">
    <source>
        <dbReference type="EMBL" id="EAT14855.1"/>
    </source>
</evidence>
<gene>
    <name evidence="1" type="ORF">Dace_0863</name>
</gene>
<organism evidence="1 2">
    <name type="scientific">Desulfuromonas acetoxidans (strain DSM 684 / 11070)</name>
    <dbReference type="NCBI Taxonomy" id="281689"/>
    <lineage>
        <taxon>Bacteria</taxon>
        <taxon>Pseudomonadati</taxon>
        <taxon>Thermodesulfobacteriota</taxon>
        <taxon>Desulfuromonadia</taxon>
        <taxon>Desulfuromonadales</taxon>
        <taxon>Desulfuromonadaceae</taxon>
        <taxon>Desulfuromonas</taxon>
    </lineage>
</organism>
<reference evidence="1" key="2">
    <citation type="submission" date="2006-05" db="EMBL/GenBank/DDBJ databases">
        <title>Sequencing of the draft genome and assembly of Desulfuromonas acetoxidans DSM 684.</title>
        <authorList>
            <consortium name="US DOE Joint Genome Institute (JGI-PGF)"/>
            <person name="Copeland A."/>
            <person name="Lucas S."/>
            <person name="Lapidus A."/>
            <person name="Barry K."/>
            <person name="Detter J.C."/>
            <person name="Glavina del Rio T."/>
            <person name="Hammon N."/>
            <person name="Israni S."/>
            <person name="Dalin E."/>
            <person name="Tice H."/>
            <person name="Bruce D."/>
            <person name="Pitluck S."/>
            <person name="Richardson P."/>
        </authorList>
    </citation>
    <scope>NUCLEOTIDE SEQUENCE [LARGE SCALE GENOMIC DNA]</scope>
    <source>
        <strain evidence="1">DSM 684</strain>
    </source>
</reference>
<proteinExistence type="predicted"/>
<dbReference type="AlphaFoldDB" id="Q1JXD7"/>
<protein>
    <submittedName>
        <fullName evidence="1">Uncharacterized protein</fullName>
    </submittedName>
</protein>
<evidence type="ECO:0000313" key="2">
    <source>
        <dbReference type="Proteomes" id="UP000005695"/>
    </source>
</evidence>
<name>Q1JXD7_DESA6</name>
<accession>Q1JXD7</accession>
<keyword evidence="2" id="KW-1185">Reference proteome</keyword>
<dbReference type="EMBL" id="AAEW02000016">
    <property type="protein sequence ID" value="EAT14855.1"/>
    <property type="molecule type" value="Genomic_DNA"/>
</dbReference>
<comment type="caution">
    <text evidence="1">The sequence shown here is derived from an EMBL/GenBank/DDBJ whole genome shotgun (WGS) entry which is preliminary data.</text>
</comment>
<dbReference type="Proteomes" id="UP000005695">
    <property type="component" value="Unassembled WGS sequence"/>
</dbReference>
<sequence>MAKPGMFDRKCFKEGALIKYIKELNGRIFDYASHCVERYTFSELVDYAKDGIDAIACREWGLSGEEWQDAIFAALKELRIVERRV</sequence>